<accession>C1DRC7</accession>
<reference evidence="3 4" key="1">
    <citation type="journal article" date="2009" name="J. Bacteriol.">
        <title>Genome sequence of Azotobacter vinelandii, an obligate aerobe specialized to support diverse anaerobic metabolic processes.</title>
        <authorList>
            <person name="Setubal J.C."/>
            <person name="dos Santos P."/>
            <person name="Goldman B.S."/>
            <person name="Ertesvag H."/>
            <person name="Espin G."/>
            <person name="Rubio L.M."/>
            <person name="Valla S."/>
            <person name="Almeida N.F."/>
            <person name="Balasubramanian D."/>
            <person name="Cromes L."/>
            <person name="Curatti L."/>
            <person name="Du Z."/>
            <person name="Godsy E."/>
            <person name="Goodner B."/>
            <person name="Hellner-Burris K."/>
            <person name="Hernandez J.A."/>
            <person name="Houmiel K."/>
            <person name="Imperial J."/>
            <person name="Kennedy C."/>
            <person name="Larson T.J."/>
            <person name="Latreille P."/>
            <person name="Ligon L.S."/>
            <person name="Lu J."/>
            <person name="Maerk M."/>
            <person name="Miller N.M."/>
            <person name="Norton S."/>
            <person name="O'Carroll I.P."/>
            <person name="Paulsen I."/>
            <person name="Raulfs E.C."/>
            <person name="Roemer R."/>
            <person name="Rosser J."/>
            <person name="Segura D."/>
            <person name="Slater S."/>
            <person name="Stricklin S.L."/>
            <person name="Studholme D.J."/>
            <person name="Sun J."/>
            <person name="Viana C.J."/>
            <person name="Wallin E."/>
            <person name="Wang B."/>
            <person name="Wheeler C."/>
            <person name="Zhu H."/>
            <person name="Dean D.R."/>
            <person name="Dixon R."/>
            <person name="Wood D."/>
        </authorList>
    </citation>
    <scope>NUCLEOTIDE SEQUENCE [LARGE SCALE GENOMIC DNA]</scope>
    <source>
        <strain evidence="4">DJ / ATCC BAA-1303</strain>
    </source>
</reference>
<organism evidence="3 4">
    <name type="scientific">Azotobacter vinelandii (strain DJ / ATCC BAA-1303)</name>
    <dbReference type="NCBI Taxonomy" id="322710"/>
    <lineage>
        <taxon>Bacteria</taxon>
        <taxon>Pseudomonadati</taxon>
        <taxon>Pseudomonadota</taxon>
        <taxon>Gammaproteobacteria</taxon>
        <taxon>Pseudomonadales</taxon>
        <taxon>Pseudomonadaceae</taxon>
        <taxon>Azotobacter</taxon>
    </lineage>
</organism>
<dbReference type="RefSeq" id="WP_012702162.1">
    <property type="nucleotide sequence ID" value="NC_012560.1"/>
</dbReference>
<feature type="domain" description="TraG N-terminal Proteobacteria" evidence="2">
    <location>
        <begin position="12"/>
        <end position="491"/>
    </location>
</feature>
<keyword evidence="1" id="KW-0812">Transmembrane</keyword>
<dbReference type="GeneID" id="88186623"/>
<proteinExistence type="predicted"/>
<evidence type="ECO:0000256" key="1">
    <source>
        <dbReference type="SAM" id="Phobius"/>
    </source>
</evidence>
<gene>
    <name evidence="3" type="ordered locus">Avin_36380</name>
</gene>
<dbReference type="InterPro" id="IPR012931">
    <property type="entry name" value="TraG_N_Proteobacteria"/>
</dbReference>
<feature type="transmembrane region" description="Helical" evidence="1">
    <location>
        <begin position="395"/>
        <end position="413"/>
    </location>
</feature>
<dbReference type="Pfam" id="PF07916">
    <property type="entry name" value="TraG_N"/>
    <property type="match status" value="1"/>
</dbReference>
<dbReference type="KEGG" id="avn:Avin_36380"/>
<evidence type="ECO:0000313" key="3">
    <source>
        <dbReference type="EMBL" id="ACO79785.1"/>
    </source>
</evidence>
<name>C1DRC7_AZOVD</name>
<dbReference type="EnsemblBacteria" id="ACO79785">
    <property type="protein sequence ID" value="ACO79785"/>
    <property type="gene ID" value="Avin_36380"/>
</dbReference>
<feature type="transmembrane region" description="Helical" evidence="1">
    <location>
        <begin position="25"/>
        <end position="45"/>
    </location>
</feature>
<keyword evidence="1" id="KW-0472">Membrane</keyword>
<evidence type="ECO:0000313" key="4">
    <source>
        <dbReference type="Proteomes" id="UP000002424"/>
    </source>
</evidence>
<dbReference type="STRING" id="322710.Avin_36380"/>
<feature type="transmembrane region" description="Helical" evidence="1">
    <location>
        <begin position="370"/>
        <end position="389"/>
    </location>
</feature>
<keyword evidence="1" id="KW-1133">Transmembrane helix</keyword>
<dbReference type="eggNOG" id="ENOG502Z7QR">
    <property type="taxonomic scope" value="Bacteria"/>
</dbReference>
<keyword evidence="4" id="KW-1185">Reference proteome</keyword>
<dbReference type="OrthoDB" id="5645662at2"/>
<dbReference type="Proteomes" id="UP000002424">
    <property type="component" value="Chromosome"/>
</dbReference>
<evidence type="ECO:0000259" key="2">
    <source>
        <dbReference type="Pfam" id="PF07916"/>
    </source>
</evidence>
<dbReference type="AlphaFoldDB" id="C1DRC7"/>
<dbReference type="HOGENOM" id="CLU_042138_2_0_6"/>
<sequence length="521" mass="56841">MTVTLYTNDYLEYYLTLVGWLVNNGIWNLISDTGLFAVPFIVIVAREWLKVRQEGADEGNKGVLSLARIETHLYVGYMVVSLAGIPAVHVGLDTLQFDQERAQQCQTTVPAPADTGWSTTFSSLAGKSAQVPIWWAFMHALSKGITSGAVAAIPCGTDLRQMRMEVDATRIANPLLAQEVADFSHDCFGPSRARLFMRQPDLGAMANDAKALQDLNWIGSRFFLDTAGYYDTDYSKTPRAAWPYDAKRDVGLPQVTGGGGYPTCKQWWSDSGKGLRARLQAQVAPDLLTRFQGWANWLSQEEVTDAVIRELVSPNRQLAGAVYSDYGGRAGEGQTISHALTRTLGTIGIITGATEYFPGVDIVRQGLPMVLAFLKMAMVICLPMVLLIGAYQLQVAMTMSVIYFAIMFVDFWFELARWVDSTILDALYGSGLQSLTFDPLIGMQNESQSILLNYVIGAMFIILPMFWVGALGWAGIQAGKVLEGLSDGTKAAQNAGTKGFGVVNDTYSGAKSGFNKGKKGD</sequence>
<dbReference type="EMBL" id="CP001157">
    <property type="protein sequence ID" value="ACO79785.1"/>
    <property type="molecule type" value="Genomic_DNA"/>
</dbReference>
<feature type="transmembrane region" description="Helical" evidence="1">
    <location>
        <begin position="451"/>
        <end position="476"/>
    </location>
</feature>
<protein>
    <recommendedName>
        <fullName evidence="2">TraG N-terminal Proteobacteria domain-containing protein</fullName>
    </recommendedName>
</protein>